<comment type="caution">
    <text evidence="2">The sequence shown here is derived from an EMBL/GenBank/DDBJ whole genome shotgun (WGS) entry which is preliminary data.</text>
</comment>
<dbReference type="Proteomes" id="UP000294145">
    <property type="component" value="Unassembled WGS sequence"/>
</dbReference>
<evidence type="ECO:0000313" key="2">
    <source>
        <dbReference type="EMBL" id="TBM41293.1"/>
    </source>
</evidence>
<dbReference type="AlphaFoldDB" id="A0A7Z7VNQ0"/>
<gene>
    <name evidence="2" type="ORF">EYB64_12020</name>
</gene>
<dbReference type="InterPro" id="IPR022266">
    <property type="entry name" value="DtrJ-like"/>
</dbReference>
<dbReference type="EMBL" id="SISP01000020">
    <property type="protein sequence ID" value="TBM41293.1"/>
    <property type="molecule type" value="Genomic_DNA"/>
</dbReference>
<keyword evidence="1" id="KW-0812">Transmembrane</keyword>
<proteinExistence type="predicted"/>
<dbReference type="Pfam" id="PF14348">
    <property type="entry name" value="DtrJ-like"/>
    <property type="match status" value="1"/>
</dbReference>
<feature type="transmembrane region" description="Helical" evidence="1">
    <location>
        <begin position="141"/>
        <end position="165"/>
    </location>
</feature>
<keyword evidence="1" id="KW-0472">Membrane</keyword>
<dbReference type="RefSeq" id="WP_114709003.1">
    <property type="nucleotide sequence ID" value="NZ_JACWKW010000009.1"/>
</dbReference>
<evidence type="ECO:0000313" key="3">
    <source>
        <dbReference type="Proteomes" id="UP000294145"/>
    </source>
</evidence>
<protein>
    <submittedName>
        <fullName evidence="2">DUF4400 domain-containing protein</fullName>
    </submittedName>
</protein>
<keyword evidence="1" id="KW-1133">Transmembrane helix</keyword>
<evidence type="ECO:0000256" key="1">
    <source>
        <dbReference type="SAM" id="Phobius"/>
    </source>
</evidence>
<feature type="transmembrane region" description="Helical" evidence="1">
    <location>
        <begin position="213"/>
        <end position="232"/>
    </location>
</feature>
<feature type="transmembrane region" description="Helical" evidence="1">
    <location>
        <begin position="40"/>
        <end position="62"/>
    </location>
</feature>
<sequence>MMPKQNTSQPHRPTPKTAEETAVERKSLLRSIAQGISSTISTLFVSMCFSVAVSLAGVTWFWPEEGAQHERESLAIELKSLAYELHKVGEGLASLVSQFVNYMMDVWWFGQLAASITYWMSSFFSDQAKMYAEVVWLSMQIFIVRVGVIIAAIPLLGIWFLAGFLTGLTERDLRRFNAALESSTIFNLATEHIRIPFLFIVALYLSWPTHANALLATAPMCVGTFVLVYLSVANYKKRL</sequence>
<organism evidence="2 3">
    <name type="scientific">Vibrio cholerae</name>
    <dbReference type="NCBI Taxonomy" id="666"/>
    <lineage>
        <taxon>Bacteria</taxon>
        <taxon>Pseudomonadati</taxon>
        <taxon>Pseudomonadota</taxon>
        <taxon>Gammaproteobacteria</taxon>
        <taxon>Vibrionales</taxon>
        <taxon>Vibrionaceae</taxon>
        <taxon>Vibrio</taxon>
    </lineage>
</organism>
<name>A0A7Z7VNQ0_VIBCL</name>
<reference evidence="2 3" key="1">
    <citation type="submission" date="2019-02" db="EMBL/GenBank/DDBJ databases">
        <title>Genomic plasticity associated with the antimicrobial resistance in Vibrio cholerae.</title>
        <authorList>
            <person name="Verma J."/>
            <person name="Bag S."/>
            <person name="Saha B."/>
            <person name="Kumar P."/>
            <person name="Ghosh T.S."/>
            <person name="Dayal M."/>
            <person name="Senapati T."/>
            <person name="Mehra S."/>
            <person name="Dey P."/>
            <person name="Desigamani A."/>
            <person name="Kumar D."/>
            <person name="Rana P."/>
            <person name="Kumar B."/>
            <person name="Maiti T.K."/>
            <person name="Sharma N.C."/>
            <person name="Bhadra R.K."/>
            <person name="Mutreja A."/>
            <person name="Nair G.B."/>
            <person name="Ramamurthy T."/>
            <person name="Das B."/>
        </authorList>
    </citation>
    <scope>NUCLEOTIDE SEQUENCE [LARGE SCALE GENOMIC DNA]</scope>
    <source>
        <strain evidence="2 3">IDH06781</strain>
    </source>
</reference>
<feature type="transmembrane region" description="Helical" evidence="1">
    <location>
        <begin position="102"/>
        <end position="121"/>
    </location>
</feature>
<accession>A0A7Z7VNQ0</accession>